<feature type="signal peptide" evidence="1">
    <location>
        <begin position="1"/>
        <end position="15"/>
    </location>
</feature>
<name>A0A1S8A4P6_ROSNE</name>
<dbReference type="EMBL" id="DF977446">
    <property type="protein sequence ID" value="GAW25074.1"/>
    <property type="molecule type" value="Genomic_DNA"/>
</dbReference>
<evidence type="ECO:0000313" key="3">
    <source>
        <dbReference type="Proteomes" id="UP000054516"/>
    </source>
</evidence>
<evidence type="ECO:0000313" key="2">
    <source>
        <dbReference type="EMBL" id="GAW25074.1"/>
    </source>
</evidence>
<dbReference type="Proteomes" id="UP000054516">
    <property type="component" value="Unassembled WGS sequence"/>
</dbReference>
<organism evidence="2">
    <name type="scientific">Rosellinia necatrix</name>
    <name type="common">White root-rot fungus</name>
    <dbReference type="NCBI Taxonomy" id="77044"/>
    <lineage>
        <taxon>Eukaryota</taxon>
        <taxon>Fungi</taxon>
        <taxon>Dikarya</taxon>
        <taxon>Ascomycota</taxon>
        <taxon>Pezizomycotina</taxon>
        <taxon>Sordariomycetes</taxon>
        <taxon>Xylariomycetidae</taxon>
        <taxon>Xylariales</taxon>
        <taxon>Xylariaceae</taxon>
        <taxon>Rosellinia</taxon>
    </lineage>
</organism>
<accession>A0A1S8A4P6</accession>
<proteinExistence type="predicted"/>
<keyword evidence="1" id="KW-0732">Signal</keyword>
<gene>
    <name evidence="2" type="ORF">SAMD00023353_0103260</name>
</gene>
<reference evidence="2" key="1">
    <citation type="submission" date="2016-03" db="EMBL/GenBank/DDBJ databases">
        <title>Draft genome sequence of Rosellinia necatrix.</title>
        <authorList>
            <person name="Kanematsu S."/>
        </authorList>
    </citation>
    <scope>NUCLEOTIDE SEQUENCE [LARGE SCALE GENOMIC DNA]</scope>
    <source>
        <strain evidence="2">W97</strain>
    </source>
</reference>
<keyword evidence="3" id="KW-1185">Reference proteome</keyword>
<dbReference type="AlphaFoldDB" id="A0A1S8A4P6"/>
<evidence type="ECO:0000256" key="1">
    <source>
        <dbReference type="SAM" id="SignalP"/>
    </source>
</evidence>
<sequence length="52" mass="5700">MPLASLLQLTQMLLAVEPNSNMVQSRTIIAEVWTQRTAAVGSGVFDGERLVR</sequence>
<protein>
    <submittedName>
        <fullName evidence="2">Uncharacterized protein</fullName>
    </submittedName>
</protein>
<feature type="chain" id="PRO_5012752011" evidence="1">
    <location>
        <begin position="16"/>
        <end position="52"/>
    </location>
</feature>